<dbReference type="OrthoDB" id="4138492at2759"/>
<dbReference type="EMBL" id="KV417344">
    <property type="protein sequence ID" value="KZO90365.1"/>
    <property type="molecule type" value="Genomic_DNA"/>
</dbReference>
<dbReference type="Proteomes" id="UP000076738">
    <property type="component" value="Unassembled WGS sequence"/>
</dbReference>
<dbReference type="GO" id="GO:0016798">
    <property type="term" value="F:hydrolase activity, acting on glycosyl bonds"/>
    <property type="evidence" value="ECO:0007669"/>
    <property type="project" value="UniProtKB-KW"/>
</dbReference>
<dbReference type="InterPro" id="IPR008928">
    <property type="entry name" value="6-hairpin_glycosidase_sf"/>
</dbReference>
<gene>
    <name evidence="2" type="ORF">CALVIDRAFT_490613</name>
</gene>
<sequence>MIRGAMLGSIRTSWEQGTASHGILEFDSPQFSLFAESSFPPVPTAFSFDLSQFPVSTLQLAVSAVTRQSSDGRLSQVIGDGLDGAALDGASAGSAVLLGSLLDPARHTYFLDAANAQLNYVLNVAPRMPNGAISHRAASLEYWADGVYMGFPYIAYYGSVTRNQTLLQTAYEQCMLYREALFEPEYGMWGHIYSEDTQSWSDEGIWASGNGWAALGMLLVARTIETSAFGNQMTNQTADLQSWIKEILVGAFANTNSDGLLPDYFFGTGVSFSDASASGAIAAAAYRAITLWPSVFPSQTFLAPAETIFNAIVPQIDELGLVNPVVDPLNWSSIGVVSTEAQAFALMMSAAKRTYDSKAGLAVVAKRSRRFHH</sequence>
<keyword evidence="1" id="KW-0378">Hydrolase</keyword>
<dbReference type="InterPro" id="IPR012341">
    <property type="entry name" value="6hp_glycosidase-like_sf"/>
</dbReference>
<dbReference type="SUPFAM" id="SSF48208">
    <property type="entry name" value="Six-hairpin glycosidases"/>
    <property type="match status" value="1"/>
</dbReference>
<proteinExistence type="predicted"/>
<keyword evidence="2" id="KW-0326">Glycosidase</keyword>
<accession>A0A167GB09</accession>
<dbReference type="AlphaFoldDB" id="A0A167GB09"/>
<dbReference type="PANTHER" id="PTHR41814">
    <property type="entry name" value="EXPRESSED PROTEIN"/>
    <property type="match status" value="1"/>
</dbReference>
<reference evidence="2 3" key="1">
    <citation type="journal article" date="2016" name="Mol. Biol. Evol.">
        <title>Comparative Genomics of Early-Diverging Mushroom-Forming Fungi Provides Insights into the Origins of Lignocellulose Decay Capabilities.</title>
        <authorList>
            <person name="Nagy L.G."/>
            <person name="Riley R."/>
            <person name="Tritt A."/>
            <person name="Adam C."/>
            <person name="Daum C."/>
            <person name="Floudas D."/>
            <person name="Sun H."/>
            <person name="Yadav J.S."/>
            <person name="Pangilinan J."/>
            <person name="Larsson K.H."/>
            <person name="Matsuura K."/>
            <person name="Barry K."/>
            <person name="Labutti K."/>
            <person name="Kuo R."/>
            <person name="Ohm R.A."/>
            <person name="Bhattacharya S.S."/>
            <person name="Shirouzu T."/>
            <person name="Yoshinaga Y."/>
            <person name="Martin F.M."/>
            <person name="Grigoriev I.V."/>
            <person name="Hibbett D.S."/>
        </authorList>
    </citation>
    <scope>NUCLEOTIDE SEQUENCE [LARGE SCALE GENOMIC DNA]</scope>
    <source>
        <strain evidence="2 3">TUFC12733</strain>
    </source>
</reference>
<keyword evidence="3" id="KW-1185">Reference proteome</keyword>
<dbReference type="Pfam" id="PF07470">
    <property type="entry name" value="Glyco_hydro_88"/>
    <property type="match status" value="1"/>
</dbReference>
<evidence type="ECO:0000313" key="2">
    <source>
        <dbReference type="EMBL" id="KZO90365.1"/>
    </source>
</evidence>
<dbReference type="PANTHER" id="PTHR41814:SF1">
    <property type="entry name" value="CELLULASE"/>
    <property type="match status" value="1"/>
</dbReference>
<evidence type="ECO:0000313" key="3">
    <source>
        <dbReference type="Proteomes" id="UP000076738"/>
    </source>
</evidence>
<name>A0A167GB09_CALVF</name>
<evidence type="ECO:0000256" key="1">
    <source>
        <dbReference type="ARBA" id="ARBA00022801"/>
    </source>
</evidence>
<dbReference type="GO" id="GO:0005975">
    <property type="term" value="P:carbohydrate metabolic process"/>
    <property type="evidence" value="ECO:0007669"/>
    <property type="project" value="InterPro"/>
</dbReference>
<protein>
    <submittedName>
        <fullName evidence="2">Six-hairpin glycosidase</fullName>
    </submittedName>
</protein>
<organism evidence="2 3">
    <name type="scientific">Calocera viscosa (strain TUFC12733)</name>
    <dbReference type="NCBI Taxonomy" id="1330018"/>
    <lineage>
        <taxon>Eukaryota</taxon>
        <taxon>Fungi</taxon>
        <taxon>Dikarya</taxon>
        <taxon>Basidiomycota</taxon>
        <taxon>Agaricomycotina</taxon>
        <taxon>Dacrymycetes</taxon>
        <taxon>Dacrymycetales</taxon>
        <taxon>Dacrymycetaceae</taxon>
        <taxon>Calocera</taxon>
    </lineage>
</organism>
<dbReference type="Gene3D" id="1.50.10.10">
    <property type="match status" value="1"/>
</dbReference>
<dbReference type="InterPro" id="IPR010905">
    <property type="entry name" value="Glyco_hydro_88"/>
</dbReference>